<comment type="caution">
    <text evidence="1">The sequence shown here is derived from an EMBL/GenBank/DDBJ whole genome shotgun (WGS) entry which is preliminary data.</text>
</comment>
<name>A0A816RU11_9BILA</name>
<evidence type="ECO:0000313" key="2">
    <source>
        <dbReference type="EMBL" id="CAF4178905.1"/>
    </source>
</evidence>
<dbReference type="PANTHER" id="PTHR22605">
    <property type="entry name" value="RZ-TYPE DOMAIN-CONTAINING PROTEIN"/>
    <property type="match status" value="1"/>
</dbReference>
<dbReference type="AlphaFoldDB" id="A0A816RU11"/>
<gene>
    <name evidence="2" type="ORF">UXM345_LOCUS26735</name>
    <name evidence="1" type="ORF">XDN619_LOCUS13858</name>
</gene>
<dbReference type="GO" id="GO:0016887">
    <property type="term" value="F:ATP hydrolysis activity"/>
    <property type="evidence" value="ECO:0007669"/>
    <property type="project" value="InterPro"/>
</dbReference>
<reference evidence="1" key="1">
    <citation type="submission" date="2021-02" db="EMBL/GenBank/DDBJ databases">
        <authorList>
            <person name="Nowell W R."/>
        </authorList>
    </citation>
    <scope>NUCLEOTIDE SEQUENCE</scope>
</reference>
<dbReference type="EMBL" id="CAJOBF010005537">
    <property type="protein sequence ID" value="CAF4178905.1"/>
    <property type="molecule type" value="Genomic_DNA"/>
</dbReference>
<evidence type="ECO:0000313" key="1">
    <source>
        <dbReference type="EMBL" id="CAF2077385.1"/>
    </source>
</evidence>
<dbReference type="GO" id="GO:0004842">
    <property type="term" value="F:ubiquitin-protein transferase activity"/>
    <property type="evidence" value="ECO:0007669"/>
    <property type="project" value="InterPro"/>
</dbReference>
<dbReference type="Proteomes" id="UP000663887">
    <property type="component" value="Unassembled WGS sequence"/>
</dbReference>
<dbReference type="InterPro" id="IPR031248">
    <property type="entry name" value="RNF213"/>
</dbReference>
<accession>A0A816RU11</accession>
<evidence type="ECO:0000313" key="3">
    <source>
        <dbReference type="Proteomes" id="UP000663887"/>
    </source>
</evidence>
<protein>
    <submittedName>
        <fullName evidence="1">Uncharacterized protein</fullName>
    </submittedName>
</protein>
<dbReference type="EMBL" id="CAJNRG010005507">
    <property type="protein sequence ID" value="CAF2077385.1"/>
    <property type="molecule type" value="Genomic_DNA"/>
</dbReference>
<dbReference type="Proteomes" id="UP000663842">
    <property type="component" value="Unassembled WGS sequence"/>
</dbReference>
<sequence>MASIQLVTDYLQAIDDRTIITRSIGKDNITQLDAKNCIALLQKHFLKEKNKDYVTWTQLSIFISVYESLFDGFSQCGHFIVEIMQEVNNTQLRINILQTLLQSSDQFTSLSVESVRKNQRSTNEDPVAFSDAIVRWDKSEPFTVVFSDSHDPLFVYKTVDSVSQSLINEFNIFNQVLAEDRLPQQNLLPDYNKLTHAEFFLKLASLSKKYYSKSICPTCFTQFENDIFKWTNCPTNDVLCDPRCGKTALIKFLCQQILDDELAIFRIHAANECSKINSNKRLWVFLDEFNTTPSIGLFKEITCERTLLGEPLPKNLVILGACNPQRRKNPKATFDNDIGIKKDRYETQRLAHIVGSISLLYTVVSIPETMLEYVCDYGYLDPETETKYVRAMLHSCEKLKSDSSWFEKTAVLIKISQQFFREYEDASSVSLRDVARFCRLYNWFLKSICTRELTYSIVPLWLLFHSAISFV</sequence>
<proteinExistence type="predicted"/>
<organism evidence="1 3">
    <name type="scientific">Rotaria magnacalcarata</name>
    <dbReference type="NCBI Taxonomy" id="392030"/>
    <lineage>
        <taxon>Eukaryota</taxon>
        <taxon>Metazoa</taxon>
        <taxon>Spiralia</taxon>
        <taxon>Gnathifera</taxon>
        <taxon>Rotifera</taxon>
        <taxon>Eurotatoria</taxon>
        <taxon>Bdelloidea</taxon>
        <taxon>Philodinida</taxon>
        <taxon>Philodinidae</taxon>
        <taxon>Rotaria</taxon>
    </lineage>
</organism>
<dbReference type="PANTHER" id="PTHR22605:SF1">
    <property type="entry name" value="RZ-TYPE DOMAIN-CONTAINING PROTEIN"/>
    <property type="match status" value="1"/>
</dbReference>